<keyword evidence="3" id="KW-1185">Reference proteome</keyword>
<protein>
    <submittedName>
        <fullName evidence="1">AlpA family phage regulatory protein</fullName>
    </submittedName>
</protein>
<evidence type="ECO:0000313" key="3">
    <source>
        <dbReference type="Proteomes" id="UP000327478"/>
    </source>
</evidence>
<evidence type="ECO:0000313" key="2">
    <source>
        <dbReference type="EMBL" id="QGA12267.1"/>
    </source>
</evidence>
<evidence type="ECO:0000313" key="1">
    <source>
        <dbReference type="EMBL" id="MQW91943.1"/>
    </source>
</evidence>
<dbReference type="Proteomes" id="UP000480556">
    <property type="component" value="Unassembled WGS sequence"/>
</dbReference>
<reference evidence="3 4" key="1">
    <citation type="submission" date="2019-10" db="EMBL/GenBank/DDBJ databases">
        <authorList>
            <person name="Dong K."/>
        </authorList>
    </citation>
    <scope>NUCLEOTIDE SEQUENCE [LARGE SCALE GENOMIC DNA]</scope>
    <source>
        <strain evidence="3">dk386</strain>
        <strain evidence="2">Dk386</strain>
        <strain evidence="1">Dk771</strain>
        <strain evidence="4">dk771</strain>
    </source>
</reference>
<evidence type="ECO:0000313" key="4">
    <source>
        <dbReference type="Proteomes" id="UP000480556"/>
    </source>
</evidence>
<sequence length="77" mass="8908">MSQIATTAERRARSYITKDGKIRHIKARPARIGLLPLGESTIWDKVRQGSFPQPYRLSDRITAWKSEDIQNWLDAIQ</sequence>
<dbReference type="Proteomes" id="UP000327478">
    <property type="component" value="Chromosome"/>
</dbReference>
<gene>
    <name evidence="2" type="ORF">GFH30_00890</name>
    <name evidence="1" type="ORF">GHJ48_05950</name>
</gene>
<proteinExistence type="predicted"/>
<dbReference type="AlphaFoldDB" id="A0A5Q0P4Y4"/>
<name>A0A5Q0P4Y4_9GAMM</name>
<dbReference type="InterPro" id="IPR010260">
    <property type="entry name" value="AlpA"/>
</dbReference>
<dbReference type="Gene3D" id="1.10.238.160">
    <property type="match status" value="1"/>
</dbReference>
<dbReference type="Pfam" id="PF05930">
    <property type="entry name" value="Phage_AlpA"/>
    <property type="match status" value="1"/>
</dbReference>
<organism evidence="1 4">
    <name type="scientific">Acinetobacter wanghuae</name>
    <dbReference type="NCBI Taxonomy" id="2662362"/>
    <lineage>
        <taxon>Bacteria</taxon>
        <taxon>Pseudomonadati</taxon>
        <taxon>Pseudomonadota</taxon>
        <taxon>Gammaproteobacteria</taxon>
        <taxon>Moraxellales</taxon>
        <taxon>Moraxellaceae</taxon>
        <taxon>Acinetobacter</taxon>
    </lineage>
</organism>
<dbReference type="EMBL" id="CP045650">
    <property type="protein sequence ID" value="QGA12267.1"/>
    <property type="molecule type" value="Genomic_DNA"/>
</dbReference>
<accession>A0A5Q0P4Y4</accession>
<dbReference type="EMBL" id="WITK01000006">
    <property type="protein sequence ID" value="MQW91943.1"/>
    <property type="molecule type" value="Genomic_DNA"/>
</dbReference>